<evidence type="ECO:0000256" key="2">
    <source>
        <dbReference type="ARBA" id="ARBA00022801"/>
    </source>
</evidence>
<dbReference type="AlphaFoldDB" id="A0A1L9AY15"/>
<dbReference type="PANTHER" id="PTHR11845:SF13">
    <property type="entry name" value="5'-DEOXYNUCLEOTIDASE HDDC2"/>
    <property type="match status" value="1"/>
</dbReference>
<organism evidence="4 5">
    <name type="scientific">Cystobacter ferrugineus</name>
    <dbReference type="NCBI Taxonomy" id="83449"/>
    <lineage>
        <taxon>Bacteria</taxon>
        <taxon>Pseudomonadati</taxon>
        <taxon>Myxococcota</taxon>
        <taxon>Myxococcia</taxon>
        <taxon>Myxococcales</taxon>
        <taxon>Cystobacterineae</taxon>
        <taxon>Archangiaceae</taxon>
        <taxon>Cystobacter</taxon>
    </lineage>
</organism>
<name>A0A1L9AY15_9BACT</name>
<reference evidence="4 5" key="2">
    <citation type="submission" date="2016-12" db="EMBL/GenBank/DDBJ databases">
        <title>Draft Genome Sequence of Cystobacter ferrugineus Strain Cbfe23.</title>
        <authorList>
            <person name="Akbar S."/>
            <person name="Dowd S.E."/>
            <person name="Stevens D.C."/>
        </authorList>
    </citation>
    <scope>NUCLEOTIDE SEQUENCE [LARGE SCALE GENOMIC DNA]</scope>
    <source>
        <strain evidence="4 5">Cbfe23</strain>
    </source>
</reference>
<keyword evidence="2 4" id="KW-0378">Hydrolase</keyword>
<dbReference type="GO" id="GO:0046872">
    <property type="term" value="F:metal ion binding"/>
    <property type="evidence" value="ECO:0007669"/>
    <property type="project" value="UniProtKB-KW"/>
</dbReference>
<dbReference type="InterPro" id="IPR006674">
    <property type="entry name" value="HD_domain"/>
</dbReference>
<keyword evidence="1" id="KW-0479">Metal-binding</keyword>
<dbReference type="Pfam" id="PF13023">
    <property type="entry name" value="HD_3"/>
    <property type="match status" value="1"/>
</dbReference>
<evidence type="ECO:0000313" key="5">
    <source>
        <dbReference type="Proteomes" id="UP000182229"/>
    </source>
</evidence>
<evidence type="ECO:0000256" key="1">
    <source>
        <dbReference type="ARBA" id="ARBA00022723"/>
    </source>
</evidence>
<dbReference type="PANTHER" id="PTHR11845">
    <property type="entry name" value="5'-DEOXYNUCLEOTIDASE HDDC2"/>
    <property type="match status" value="1"/>
</dbReference>
<protein>
    <submittedName>
        <fullName evidence="4">Phosphohydrolase</fullName>
    </submittedName>
</protein>
<dbReference type="GO" id="GO:0005737">
    <property type="term" value="C:cytoplasm"/>
    <property type="evidence" value="ECO:0007669"/>
    <property type="project" value="TreeGrafter"/>
</dbReference>
<comment type="caution">
    <text evidence="4">The sequence shown here is derived from an EMBL/GenBank/DDBJ whole genome shotgun (WGS) entry which is preliminary data.</text>
</comment>
<gene>
    <name evidence="4" type="ORF">BON30_40660</name>
</gene>
<keyword evidence="5" id="KW-1185">Reference proteome</keyword>
<dbReference type="GO" id="GO:0002953">
    <property type="term" value="F:5'-deoxynucleotidase activity"/>
    <property type="evidence" value="ECO:0007669"/>
    <property type="project" value="InterPro"/>
</dbReference>
<dbReference type="EMBL" id="MPIN01000016">
    <property type="protein sequence ID" value="OJH34905.1"/>
    <property type="molecule type" value="Genomic_DNA"/>
</dbReference>
<sequence>MQRVVEFILELDKLKGVTRKTRPLGLERYENSAEHSWQIALMAISLAHHAGTALDISRVVGMLLVHDIGEIDTGDTLVYAEGGWEERKAAELAAVKRIFGMLPPRQGEAFLALWQEFEQGDTPEARFAQAVDRAMPVLLNLANAGQSWRENGVSHERVVRRIAPPIKAGCPALWDYLEVRLEAARQKGWFGA</sequence>
<dbReference type="RefSeq" id="WP_071903961.1">
    <property type="nucleotide sequence ID" value="NZ_MPIN01000016.1"/>
</dbReference>
<dbReference type="Proteomes" id="UP000182229">
    <property type="component" value="Unassembled WGS sequence"/>
</dbReference>
<evidence type="ECO:0000313" key="4">
    <source>
        <dbReference type="EMBL" id="OJH34905.1"/>
    </source>
</evidence>
<accession>A0A1L9AY15</accession>
<feature type="domain" description="HD" evidence="3">
    <location>
        <begin position="11"/>
        <end position="174"/>
    </location>
</feature>
<proteinExistence type="predicted"/>
<dbReference type="InterPro" id="IPR039356">
    <property type="entry name" value="YfbR/HDDC2"/>
</dbReference>
<evidence type="ECO:0000259" key="3">
    <source>
        <dbReference type="Pfam" id="PF13023"/>
    </source>
</evidence>
<dbReference type="SUPFAM" id="SSF109604">
    <property type="entry name" value="HD-domain/PDEase-like"/>
    <property type="match status" value="1"/>
</dbReference>
<reference evidence="5" key="1">
    <citation type="submission" date="2016-11" db="EMBL/GenBank/DDBJ databases">
        <authorList>
            <person name="Shukria A."/>
            <person name="Stevens D.C."/>
        </authorList>
    </citation>
    <scope>NUCLEOTIDE SEQUENCE [LARGE SCALE GENOMIC DNA]</scope>
    <source>
        <strain evidence="5">Cbfe23</strain>
    </source>
</reference>
<dbReference type="Gene3D" id="1.10.3210.10">
    <property type="entry name" value="Hypothetical protein af1432"/>
    <property type="match status" value="1"/>
</dbReference>
<dbReference type="STRING" id="83449.BON30_40660"/>